<evidence type="ECO:0000256" key="14">
    <source>
        <dbReference type="ARBA" id="ARBA00030243"/>
    </source>
</evidence>
<evidence type="ECO:0000313" key="15">
    <source>
        <dbReference type="Ensembl" id="ENSSFOP00015040776.1"/>
    </source>
</evidence>
<sequence length="325" mass="36072">MFSEPLGGDVEQTRAAASYWIRRRKQGRVLCQNEATLISVKCGWNREQGGAGEWARCMLGAACSWPPTCCELMARSLRPGSLVHVDWHRSAEAKEFFSRLQHKKKRRKFGLLEAPVMPPSISVDTVNYKVFISGKSAVGKTTLAARLAGLDVPRMHYETTGIETTVVFWPVKLRDSGRVLFFRFQFWDCGENSLRRFDHLLPSCKEQMDAILFLFSFIDHASFVDLSSQIARGTGASDNIVKVVVGTKFDLFMHTDVTEEEVRSFQAASGIPVFRVGGDVCGGWGEVAPLLNALAELLWHQDRLAAGKMPPQPSSRGETGDLAGC</sequence>
<evidence type="ECO:0000256" key="4">
    <source>
        <dbReference type="ARBA" id="ARBA00022448"/>
    </source>
</evidence>
<dbReference type="GO" id="GO:0030030">
    <property type="term" value="P:cell projection organization"/>
    <property type="evidence" value="ECO:0007669"/>
    <property type="project" value="UniProtKB-KW"/>
</dbReference>
<dbReference type="Gene3D" id="3.40.50.300">
    <property type="entry name" value="P-loop containing nucleotide triphosphate hydrolases"/>
    <property type="match status" value="1"/>
</dbReference>
<evidence type="ECO:0000256" key="7">
    <source>
        <dbReference type="ARBA" id="ARBA00022741"/>
    </source>
</evidence>
<keyword evidence="8" id="KW-0970">Cilium biogenesis/degradation</keyword>
<dbReference type="GO" id="GO:0015031">
    <property type="term" value="P:protein transport"/>
    <property type="evidence" value="ECO:0007669"/>
    <property type="project" value="UniProtKB-KW"/>
</dbReference>
<dbReference type="Proteomes" id="UP000694397">
    <property type="component" value="Chromosome 2"/>
</dbReference>
<dbReference type="GO" id="GO:0005525">
    <property type="term" value="F:GTP binding"/>
    <property type="evidence" value="ECO:0007669"/>
    <property type="project" value="UniProtKB-KW"/>
</dbReference>
<keyword evidence="12" id="KW-0206">Cytoskeleton</keyword>
<dbReference type="Pfam" id="PF00071">
    <property type="entry name" value="Ras"/>
    <property type="match status" value="1"/>
</dbReference>
<dbReference type="GeneID" id="108933872"/>
<evidence type="ECO:0000256" key="12">
    <source>
        <dbReference type="ARBA" id="ARBA00023212"/>
    </source>
</evidence>
<dbReference type="GO" id="GO:0003924">
    <property type="term" value="F:GTPase activity"/>
    <property type="evidence" value="ECO:0007669"/>
    <property type="project" value="InterPro"/>
</dbReference>
<evidence type="ECO:0000256" key="3">
    <source>
        <dbReference type="ARBA" id="ARBA00021423"/>
    </source>
</evidence>
<evidence type="ECO:0000313" key="16">
    <source>
        <dbReference type="Proteomes" id="UP000694397"/>
    </source>
</evidence>
<gene>
    <name evidence="15" type="primary">CPLANE2</name>
    <name evidence="15" type="synonym">cplane2</name>
</gene>
<comment type="subcellular location">
    <subcellularLocation>
        <location evidence="1">Cytoplasm</location>
        <location evidence="1">Cytoskeleton</location>
        <location evidence="1">Cilium basal body</location>
    </subcellularLocation>
</comment>
<dbReference type="CTD" id="79363"/>
<dbReference type="PANTHER" id="PTHR14983">
    <property type="entry name" value="CILIOGENESIS AND PLANAR POLARITY EFFECTOR 2"/>
    <property type="match status" value="1"/>
</dbReference>
<name>A0A8C9SWJ9_SCLFO</name>
<dbReference type="RefSeq" id="XP_029105720.1">
    <property type="nucleotide sequence ID" value="XM_029249887.1"/>
</dbReference>
<keyword evidence="13" id="KW-0966">Cell projection</keyword>
<keyword evidence="11" id="KW-0342">GTP-binding</keyword>
<dbReference type="PRINTS" id="PR00449">
    <property type="entry name" value="RASTRNSFRMNG"/>
</dbReference>
<proteinExistence type="inferred from homology"/>
<keyword evidence="6" id="KW-0963">Cytoplasm</keyword>
<keyword evidence="7" id="KW-0547">Nucleotide-binding</keyword>
<evidence type="ECO:0000256" key="13">
    <source>
        <dbReference type="ARBA" id="ARBA00023273"/>
    </source>
</evidence>
<dbReference type="SUPFAM" id="SSF52540">
    <property type="entry name" value="P-loop containing nucleoside triphosphate hydrolases"/>
    <property type="match status" value="1"/>
</dbReference>
<evidence type="ECO:0000256" key="10">
    <source>
        <dbReference type="ARBA" id="ARBA00023069"/>
    </source>
</evidence>
<accession>A0A8C9SWJ9</accession>
<dbReference type="AlphaFoldDB" id="A0A8C9SWJ9"/>
<evidence type="ECO:0000256" key="1">
    <source>
        <dbReference type="ARBA" id="ARBA00004120"/>
    </source>
</evidence>
<keyword evidence="10" id="KW-0969">Cilium</keyword>
<keyword evidence="9" id="KW-0653">Protein transport</keyword>
<evidence type="ECO:0000256" key="11">
    <source>
        <dbReference type="ARBA" id="ARBA00023134"/>
    </source>
</evidence>
<comment type="similarity">
    <text evidence="2">Belongs to the small GTPase superfamily. Rab family.</text>
</comment>
<reference evidence="15" key="3">
    <citation type="submission" date="2025-09" db="UniProtKB">
        <authorList>
            <consortium name="Ensembl"/>
        </authorList>
    </citation>
    <scope>IDENTIFICATION</scope>
</reference>
<dbReference type="InterPro" id="IPR039677">
    <property type="entry name" value="RSG1"/>
</dbReference>
<protein>
    <recommendedName>
        <fullName evidence="3">Ciliogenesis and planar polarity effector 2</fullName>
    </recommendedName>
    <alternativeName>
        <fullName evidence="14">REM2- and Rab-like small GTPase 1</fullName>
    </alternativeName>
</protein>
<dbReference type="GO" id="GO:0006887">
    <property type="term" value="P:exocytosis"/>
    <property type="evidence" value="ECO:0007669"/>
    <property type="project" value="UniProtKB-KW"/>
</dbReference>
<evidence type="ECO:0000256" key="5">
    <source>
        <dbReference type="ARBA" id="ARBA00022483"/>
    </source>
</evidence>
<keyword evidence="16" id="KW-1185">Reference proteome</keyword>
<dbReference type="InterPro" id="IPR001806">
    <property type="entry name" value="Small_GTPase"/>
</dbReference>
<organism evidence="15 16">
    <name type="scientific">Scleropages formosus</name>
    <name type="common">Asian bonytongue</name>
    <name type="synonym">Osteoglossum formosum</name>
    <dbReference type="NCBI Taxonomy" id="113540"/>
    <lineage>
        <taxon>Eukaryota</taxon>
        <taxon>Metazoa</taxon>
        <taxon>Chordata</taxon>
        <taxon>Craniata</taxon>
        <taxon>Vertebrata</taxon>
        <taxon>Euteleostomi</taxon>
        <taxon>Actinopterygii</taxon>
        <taxon>Neopterygii</taxon>
        <taxon>Teleostei</taxon>
        <taxon>Osteoglossocephala</taxon>
        <taxon>Osteoglossomorpha</taxon>
        <taxon>Osteoglossiformes</taxon>
        <taxon>Osteoglossidae</taxon>
        <taxon>Scleropages</taxon>
    </lineage>
</organism>
<dbReference type="OrthoDB" id="10266641at2759"/>
<reference evidence="15 16" key="1">
    <citation type="submission" date="2019-04" db="EMBL/GenBank/DDBJ databases">
        <authorList>
            <consortium name="Wellcome Sanger Institute Data Sharing"/>
        </authorList>
    </citation>
    <scope>NUCLEOTIDE SEQUENCE [LARGE SCALE GENOMIC DNA]</scope>
</reference>
<dbReference type="GeneTree" id="ENSGT00390000006521"/>
<dbReference type="Ensembl" id="ENSSFOT00015044741.1">
    <property type="protein sequence ID" value="ENSSFOP00015040776.1"/>
    <property type="gene ID" value="ENSSFOG00015026916.1"/>
</dbReference>
<evidence type="ECO:0000256" key="2">
    <source>
        <dbReference type="ARBA" id="ARBA00006270"/>
    </source>
</evidence>
<dbReference type="InterPro" id="IPR027417">
    <property type="entry name" value="P-loop_NTPase"/>
</dbReference>
<keyword evidence="4" id="KW-0813">Transport</keyword>
<dbReference type="PANTHER" id="PTHR14983:SF1">
    <property type="entry name" value="CILIOGENESIS AND PLANAR POLARITY EFFECTOR 2"/>
    <property type="match status" value="1"/>
</dbReference>
<evidence type="ECO:0000256" key="8">
    <source>
        <dbReference type="ARBA" id="ARBA00022794"/>
    </source>
</evidence>
<evidence type="ECO:0000256" key="6">
    <source>
        <dbReference type="ARBA" id="ARBA00022490"/>
    </source>
</evidence>
<evidence type="ECO:0000256" key="9">
    <source>
        <dbReference type="ARBA" id="ARBA00022927"/>
    </source>
</evidence>
<keyword evidence="5" id="KW-0268">Exocytosis</keyword>
<reference evidence="15" key="2">
    <citation type="submission" date="2025-08" db="UniProtKB">
        <authorList>
            <consortium name="Ensembl"/>
        </authorList>
    </citation>
    <scope>IDENTIFICATION</scope>
</reference>